<evidence type="ECO:0000256" key="2">
    <source>
        <dbReference type="SAM" id="MobiDB-lite"/>
    </source>
</evidence>
<comment type="caution">
    <text evidence="3">The sequence shown here is derived from an EMBL/GenBank/DDBJ whole genome shotgun (WGS) entry which is preliminary data.</text>
</comment>
<proteinExistence type="predicted"/>
<evidence type="ECO:0000256" key="1">
    <source>
        <dbReference type="SAM" id="Coils"/>
    </source>
</evidence>
<organism evidence="3 4">
    <name type="scientific">Vitis vinifera</name>
    <name type="common">Grape</name>
    <dbReference type="NCBI Taxonomy" id="29760"/>
    <lineage>
        <taxon>Eukaryota</taxon>
        <taxon>Viridiplantae</taxon>
        <taxon>Streptophyta</taxon>
        <taxon>Embryophyta</taxon>
        <taxon>Tracheophyta</taxon>
        <taxon>Spermatophyta</taxon>
        <taxon>Magnoliopsida</taxon>
        <taxon>eudicotyledons</taxon>
        <taxon>Gunneridae</taxon>
        <taxon>Pentapetalae</taxon>
        <taxon>rosids</taxon>
        <taxon>Vitales</taxon>
        <taxon>Vitaceae</taxon>
        <taxon>Viteae</taxon>
        <taxon>Vitis</taxon>
    </lineage>
</organism>
<protein>
    <submittedName>
        <fullName evidence="3">Uncharacterized protein</fullName>
    </submittedName>
</protein>
<evidence type="ECO:0000313" key="3">
    <source>
        <dbReference type="EMBL" id="RVW31663.1"/>
    </source>
</evidence>
<feature type="region of interest" description="Disordered" evidence="2">
    <location>
        <begin position="165"/>
        <end position="184"/>
    </location>
</feature>
<sequence length="184" mass="21102">MSDFFPLTKQVSVNMGGDPPTFVSARLPFGTPESVVSCIQHLQEWMVLETTEVVVVGIRYMMRTHAQLFKRLKVAEAMRTFISHHPGGIEEMRSKEKGAIRDETDQLKKEREALEAKYKGAEQENSQLKKDVDELRELETEYQRQVDEMYFFGHRFSMNKNGIMHDIPSLPSDDEDAIPGGPPR</sequence>
<accession>A0A438D888</accession>
<name>A0A438D888_VITVI</name>
<reference evidence="3 4" key="1">
    <citation type="journal article" date="2018" name="PLoS Genet.">
        <title>Population sequencing reveals clonal diversity and ancestral inbreeding in the grapevine cultivar Chardonnay.</title>
        <authorList>
            <person name="Roach M.J."/>
            <person name="Johnson D.L."/>
            <person name="Bohlmann J."/>
            <person name="van Vuuren H.J."/>
            <person name="Jones S.J."/>
            <person name="Pretorius I.S."/>
            <person name="Schmidt S.A."/>
            <person name="Borneman A.R."/>
        </authorList>
    </citation>
    <scope>NUCLEOTIDE SEQUENCE [LARGE SCALE GENOMIC DNA]</scope>
    <source>
        <strain evidence="4">cv. Chardonnay</strain>
        <tissue evidence="3">Leaf</tissue>
    </source>
</reference>
<dbReference type="EMBL" id="QGNW01001746">
    <property type="protein sequence ID" value="RVW31663.1"/>
    <property type="molecule type" value="Genomic_DNA"/>
</dbReference>
<evidence type="ECO:0000313" key="4">
    <source>
        <dbReference type="Proteomes" id="UP000288805"/>
    </source>
</evidence>
<dbReference type="Proteomes" id="UP000288805">
    <property type="component" value="Unassembled WGS sequence"/>
</dbReference>
<feature type="coiled-coil region" evidence="1">
    <location>
        <begin position="97"/>
        <end position="148"/>
    </location>
</feature>
<keyword evidence="1" id="KW-0175">Coiled coil</keyword>
<gene>
    <name evidence="3" type="ORF">CK203_092744</name>
</gene>
<dbReference type="AlphaFoldDB" id="A0A438D888"/>